<dbReference type="GO" id="GO:0016787">
    <property type="term" value="F:hydrolase activity"/>
    <property type="evidence" value="ECO:0007669"/>
    <property type="project" value="UniProtKB-KW"/>
</dbReference>
<sequence>MKLERLKQRLAVALMAGILAVFSYTVYAATGKDDTLFDLTALQAESLDKPGGLQEISLYANNTIAEEDTELWERFFGQVMVRNTVLPTLIPGFPDADKRNGKTIIIVPGGGYQFVSIENEGFGIARQLQNAGYTTFILKYRLPHTPEDPQQNIVALAKLFSSLGEKKLADHQPAVDDLAAALKLVSSRSAEWGVDPRQIGVIGFSAGARTVIRLLENHSEASLAQHVALIYPPMSHTVKNGPRPPLFLTIAADDPLFSQGGMALPQAWYRQSRNIEFHLFSSGGHGFGSRPSGSTSDIWMANYLSWLEHHKAM</sequence>
<dbReference type="SUPFAM" id="SSF53474">
    <property type="entry name" value="alpha/beta-Hydrolases"/>
    <property type="match status" value="1"/>
</dbReference>
<comment type="caution">
    <text evidence="4">The sequence shown here is derived from an EMBL/GenBank/DDBJ whole genome shotgun (WGS) entry which is preliminary data.</text>
</comment>
<evidence type="ECO:0000313" key="5">
    <source>
        <dbReference type="Proteomes" id="UP000787472"/>
    </source>
</evidence>
<dbReference type="InterPro" id="IPR050300">
    <property type="entry name" value="GDXG_lipolytic_enzyme"/>
</dbReference>
<proteinExistence type="predicted"/>
<reference evidence="4" key="1">
    <citation type="submission" date="2020-03" db="EMBL/GenBank/DDBJ databases">
        <authorList>
            <person name="Guo F."/>
        </authorList>
    </citation>
    <scope>NUCLEOTIDE SEQUENCE</scope>
    <source>
        <strain evidence="4">JCM 30134</strain>
    </source>
</reference>
<dbReference type="Proteomes" id="UP000787472">
    <property type="component" value="Unassembled WGS sequence"/>
</dbReference>
<dbReference type="InterPro" id="IPR029058">
    <property type="entry name" value="AB_hydrolase_fold"/>
</dbReference>
<gene>
    <name evidence="4" type="ORF">G8770_17445</name>
</gene>
<dbReference type="RefSeq" id="WP_167189844.1">
    <property type="nucleotide sequence ID" value="NZ_JAAONZ010000016.1"/>
</dbReference>
<feature type="domain" description="Dienelactone hydrolase" evidence="3">
    <location>
        <begin position="121"/>
        <end position="293"/>
    </location>
</feature>
<keyword evidence="2" id="KW-0732">Signal</keyword>
<evidence type="ECO:0000313" key="4">
    <source>
        <dbReference type="EMBL" id="NHO67334.1"/>
    </source>
</evidence>
<dbReference type="PANTHER" id="PTHR48081">
    <property type="entry name" value="AB HYDROLASE SUPERFAMILY PROTEIN C4A8.06C"/>
    <property type="match status" value="1"/>
</dbReference>
<evidence type="ECO:0000259" key="3">
    <source>
        <dbReference type="Pfam" id="PF01738"/>
    </source>
</evidence>
<dbReference type="EMBL" id="JAAONZ010000016">
    <property type="protein sequence ID" value="NHO67334.1"/>
    <property type="molecule type" value="Genomic_DNA"/>
</dbReference>
<evidence type="ECO:0000256" key="1">
    <source>
        <dbReference type="ARBA" id="ARBA00022801"/>
    </source>
</evidence>
<dbReference type="PANTHER" id="PTHR48081:SF6">
    <property type="entry name" value="PEPTIDASE S9 PROLYL OLIGOPEPTIDASE CATALYTIC DOMAIN-CONTAINING PROTEIN"/>
    <property type="match status" value="1"/>
</dbReference>
<feature type="signal peptide" evidence="2">
    <location>
        <begin position="1"/>
        <end position="28"/>
    </location>
</feature>
<accession>A0A9E5MN85</accession>
<dbReference type="AlphaFoldDB" id="A0A9E5MN85"/>
<dbReference type="Gene3D" id="3.40.50.1820">
    <property type="entry name" value="alpha/beta hydrolase"/>
    <property type="match status" value="1"/>
</dbReference>
<dbReference type="InterPro" id="IPR002925">
    <property type="entry name" value="Dienelactn_hydro"/>
</dbReference>
<dbReference type="Pfam" id="PF01738">
    <property type="entry name" value="DLH"/>
    <property type="match status" value="1"/>
</dbReference>
<evidence type="ECO:0000256" key="2">
    <source>
        <dbReference type="SAM" id="SignalP"/>
    </source>
</evidence>
<name>A0A9E5MN85_9GAMM</name>
<feature type="chain" id="PRO_5039337430" evidence="2">
    <location>
        <begin position="29"/>
        <end position="313"/>
    </location>
</feature>
<keyword evidence="1 4" id="KW-0378">Hydrolase</keyword>
<organism evidence="4 5">
    <name type="scientific">Pseudomaricurvus hydrocarbonicus</name>
    <dbReference type="NCBI Taxonomy" id="1470433"/>
    <lineage>
        <taxon>Bacteria</taxon>
        <taxon>Pseudomonadati</taxon>
        <taxon>Pseudomonadota</taxon>
        <taxon>Gammaproteobacteria</taxon>
        <taxon>Cellvibrionales</taxon>
        <taxon>Cellvibrionaceae</taxon>
        <taxon>Pseudomaricurvus</taxon>
    </lineage>
</organism>
<protein>
    <submittedName>
        <fullName evidence="4">Alpha/beta hydrolase</fullName>
    </submittedName>
</protein>
<keyword evidence="5" id="KW-1185">Reference proteome</keyword>